<evidence type="ECO:0000256" key="6">
    <source>
        <dbReference type="SAM" id="Phobius"/>
    </source>
</evidence>
<evidence type="ECO:0000313" key="7">
    <source>
        <dbReference type="Ensembl" id="ENSSHAP00000029041.1"/>
    </source>
</evidence>
<dbReference type="RefSeq" id="XP_031813646.1">
    <property type="nucleotide sequence ID" value="XM_031957786.1"/>
</dbReference>
<sequence>MCSTNCTHCLGATLLHMAILSMILNILLFFPAMQRVSIDKIPNEAWSFGGLLGSGVMNGNVALFSCVGILGSSYGLFMALFAIYKGPKCFVGGDSWEYPFHKGNYLVDLNYWKDCISPPHIIPWHLSIFIVQVLVSSAQLAICICTVMSGLLGSIFTSEKCPWSHKGTDLSKPCDGLFITFYYAHRRSKNASFSSSLENPAAFSSMQQPFWISTQVKNHMFKKEQ</sequence>
<feature type="transmembrane region" description="Helical" evidence="6">
    <location>
        <begin position="61"/>
        <end position="84"/>
    </location>
</feature>
<reference evidence="7" key="3">
    <citation type="submission" date="2025-09" db="UniProtKB">
        <authorList>
            <consortium name="Ensembl"/>
        </authorList>
    </citation>
    <scope>IDENTIFICATION</scope>
</reference>
<evidence type="ECO:0000256" key="3">
    <source>
        <dbReference type="ARBA" id="ARBA00022692"/>
    </source>
</evidence>
<dbReference type="Ensembl" id="ENSSHAT00000032912.1">
    <property type="protein sequence ID" value="ENSSHAP00000029041.1"/>
    <property type="gene ID" value="ENSSHAG00000018945.2"/>
</dbReference>
<comment type="similarity">
    <text evidence="2">Belongs to the L6 tetraspanin family.</text>
</comment>
<proteinExistence type="inferred from homology"/>
<dbReference type="Pfam" id="PF05805">
    <property type="entry name" value="L6_membrane"/>
    <property type="match status" value="2"/>
</dbReference>
<dbReference type="PANTHER" id="PTHR14198:SF15">
    <property type="entry name" value="TRANSMEMBRANE 4 L6 FAMILY MEMBER 4"/>
    <property type="match status" value="1"/>
</dbReference>
<feature type="transmembrane region" description="Helical" evidence="6">
    <location>
        <begin position="12"/>
        <end position="30"/>
    </location>
</feature>
<dbReference type="InterPro" id="IPR008661">
    <property type="entry name" value="L6_membrane"/>
</dbReference>
<dbReference type="GeneTree" id="ENSGT01030000234590"/>
<feature type="transmembrane region" description="Helical" evidence="6">
    <location>
        <begin position="128"/>
        <end position="156"/>
    </location>
</feature>
<keyword evidence="3 6" id="KW-0812">Transmembrane</keyword>
<evidence type="ECO:0000256" key="4">
    <source>
        <dbReference type="ARBA" id="ARBA00022989"/>
    </source>
</evidence>
<dbReference type="GO" id="GO:0016020">
    <property type="term" value="C:membrane"/>
    <property type="evidence" value="ECO:0007669"/>
    <property type="project" value="UniProtKB-SubCell"/>
</dbReference>
<keyword evidence="8" id="KW-1185">Reference proteome</keyword>
<organism evidence="7 8">
    <name type="scientific">Sarcophilus harrisii</name>
    <name type="common">Tasmanian devil</name>
    <name type="synonym">Sarcophilus laniarius</name>
    <dbReference type="NCBI Taxonomy" id="9305"/>
    <lineage>
        <taxon>Eukaryota</taxon>
        <taxon>Metazoa</taxon>
        <taxon>Chordata</taxon>
        <taxon>Craniata</taxon>
        <taxon>Vertebrata</taxon>
        <taxon>Euteleostomi</taxon>
        <taxon>Mammalia</taxon>
        <taxon>Metatheria</taxon>
        <taxon>Dasyuromorphia</taxon>
        <taxon>Dasyuridae</taxon>
        <taxon>Sarcophilus</taxon>
    </lineage>
</organism>
<name>A0A7N4NVD9_SARHA</name>
<keyword evidence="5 6" id="KW-0472">Membrane</keyword>
<protein>
    <submittedName>
        <fullName evidence="7">Uncharacterized protein</fullName>
    </submittedName>
</protein>
<dbReference type="PANTHER" id="PTHR14198">
    <property type="entry name" value="TRANSMEMBRANE 4 L6 FAMILY MEMBER 1-RELATED"/>
    <property type="match status" value="1"/>
</dbReference>
<evidence type="ECO:0000256" key="1">
    <source>
        <dbReference type="ARBA" id="ARBA00004141"/>
    </source>
</evidence>
<reference evidence="7 8" key="1">
    <citation type="journal article" date="2011" name="Proc. Natl. Acad. Sci. U.S.A.">
        <title>Genetic diversity and population structure of the endangered marsupial Sarcophilus harrisii (Tasmanian devil).</title>
        <authorList>
            <person name="Miller W."/>
            <person name="Hayes V.M."/>
            <person name="Ratan A."/>
            <person name="Petersen D.C."/>
            <person name="Wittekindt N.E."/>
            <person name="Miller J."/>
            <person name="Walenz B."/>
            <person name="Knight J."/>
            <person name="Qi J."/>
            <person name="Zhao F."/>
            <person name="Wang Q."/>
            <person name="Bedoya-Reina O.C."/>
            <person name="Katiyar N."/>
            <person name="Tomsho L.P."/>
            <person name="Kasson L.M."/>
            <person name="Hardie R.A."/>
            <person name="Woodbridge P."/>
            <person name="Tindall E.A."/>
            <person name="Bertelsen M.F."/>
            <person name="Dixon D."/>
            <person name="Pyecroft S."/>
            <person name="Helgen K.M."/>
            <person name="Lesk A.M."/>
            <person name="Pringle T.H."/>
            <person name="Patterson N."/>
            <person name="Zhang Y."/>
            <person name="Kreiss A."/>
            <person name="Woods G.M."/>
            <person name="Jones M.E."/>
            <person name="Schuster S.C."/>
        </authorList>
    </citation>
    <scope>NUCLEOTIDE SEQUENCE [LARGE SCALE GENOMIC DNA]</scope>
</reference>
<dbReference type="Proteomes" id="UP000007648">
    <property type="component" value="Unassembled WGS sequence"/>
</dbReference>
<dbReference type="AlphaFoldDB" id="A0A7N4NVD9"/>
<dbReference type="InParanoid" id="A0A7N4NVD9"/>
<comment type="subcellular location">
    <subcellularLocation>
        <location evidence="1">Membrane</location>
        <topology evidence="1">Multi-pass membrane protein</topology>
    </subcellularLocation>
</comment>
<evidence type="ECO:0000256" key="2">
    <source>
        <dbReference type="ARBA" id="ARBA00006193"/>
    </source>
</evidence>
<evidence type="ECO:0000256" key="5">
    <source>
        <dbReference type="ARBA" id="ARBA00023136"/>
    </source>
</evidence>
<reference evidence="7" key="2">
    <citation type="submission" date="2025-08" db="UniProtKB">
        <authorList>
            <consortium name="Ensembl"/>
        </authorList>
    </citation>
    <scope>IDENTIFICATION</scope>
</reference>
<gene>
    <name evidence="7" type="primary">LOC100916721</name>
</gene>
<keyword evidence="4 6" id="KW-1133">Transmembrane helix</keyword>
<dbReference type="GeneID" id="100916721"/>
<accession>A0A7N4NVD9</accession>
<evidence type="ECO:0000313" key="8">
    <source>
        <dbReference type="Proteomes" id="UP000007648"/>
    </source>
</evidence>